<evidence type="ECO:0000313" key="2">
    <source>
        <dbReference type="EMBL" id="KAF5187779.1"/>
    </source>
</evidence>
<dbReference type="EMBL" id="JABWDY010027589">
    <property type="protein sequence ID" value="KAF5187779.1"/>
    <property type="molecule type" value="Genomic_DNA"/>
</dbReference>
<protein>
    <recommendedName>
        <fullName evidence="1">F-box/LRR-repeat protein 15/At3g58940/PEG3-like LRR domain-containing protein</fullName>
    </recommendedName>
</protein>
<dbReference type="InterPro" id="IPR055411">
    <property type="entry name" value="LRR_FXL15/At3g58940/PEG3-like"/>
</dbReference>
<feature type="domain" description="F-box/LRR-repeat protein 15/At3g58940/PEG3-like LRR" evidence="1">
    <location>
        <begin position="23"/>
        <end position="119"/>
    </location>
</feature>
<reference evidence="2 3" key="1">
    <citation type="submission" date="2020-06" db="EMBL/GenBank/DDBJ databases">
        <title>Transcriptomic and genomic resources for Thalictrum thalictroides and T. hernandezii: Facilitating candidate gene discovery in an emerging model plant lineage.</title>
        <authorList>
            <person name="Arias T."/>
            <person name="Riano-Pachon D.M."/>
            <person name="Di Stilio V.S."/>
        </authorList>
    </citation>
    <scope>NUCLEOTIDE SEQUENCE [LARGE SCALE GENOMIC DNA]</scope>
    <source>
        <strain evidence="3">cv. WT478/WT964</strain>
        <tissue evidence="2">Leaves</tissue>
    </source>
</reference>
<dbReference type="PANTHER" id="PTHR31900">
    <property type="entry name" value="F-BOX/RNI SUPERFAMILY PROTEIN-RELATED"/>
    <property type="match status" value="1"/>
</dbReference>
<proteinExistence type="predicted"/>
<dbReference type="InterPro" id="IPR032675">
    <property type="entry name" value="LRR_dom_sf"/>
</dbReference>
<dbReference type="Proteomes" id="UP000554482">
    <property type="component" value="Unassembled WGS sequence"/>
</dbReference>
<gene>
    <name evidence="2" type="ORF">FRX31_022634</name>
</gene>
<organism evidence="2 3">
    <name type="scientific">Thalictrum thalictroides</name>
    <name type="common">Rue-anemone</name>
    <name type="synonym">Anemone thalictroides</name>
    <dbReference type="NCBI Taxonomy" id="46969"/>
    <lineage>
        <taxon>Eukaryota</taxon>
        <taxon>Viridiplantae</taxon>
        <taxon>Streptophyta</taxon>
        <taxon>Embryophyta</taxon>
        <taxon>Tracheophyta</taxon>
        <taxon>Spermatophyta</taxon>
        <taxon>Magnoliopsida</taxon>
        <taxon>Ranunculales</taxon>
        <taxon>Ranunculaceae</taxon>
        <taxon>Thalictroideae</taxon>
        <taxon>Thalictrum</taxon>
    </lineage>
</organism>
<comment type="caution">
    <text evidence="2">The sequence shown here is derived from an EMBL/GenBank/DDBJ whole genome shotgun (WGS) entry which is preliminary data.</text>
</comment>
<dbReference type="Gene3D" id="3.80.10.10">
    <property type="entry name" value="Ribonuclease Inhibitor"/>
    <property type="match status" value="1"/>
</dbReference>
<evidence type="ECO:0000313" key="3">
    <source>
        <dbReference type="Proteomes" id="UP000554482"/>
    </source>
</evidence>
<name>A0A7J6VRR9_THATH</name>
<dbReference type="AlphaFoldDB" id="A0A7J6VRR9"/>
<keyword evidence="3" id="KW-1185">Reference proteome</keyword>
<dbReference type="Pfam" id="PF24758">
    <property type="entry name" value="LRR_At5g56370"/>
    <property type="match status" value="1"/>
</dbReference>
<dbReference type="InterPro" id="IPR050232">
    <property type="entry name" value="FBL13/AtMIF1-like"/>
</dbReference>
<evidence type="ECO:0000259" key="1">
    <source>
        <dbReference type="Pfam" id="PF24758"/>
    </source>
</evidence>
<dbReference type="PANTHER" id="PTHR31900:SF30">
    <property type="entry name" value="SUPERFAMILY PROTEIN, PUTATIVE-RELATED"/>
    <property type="match status" value="1"/>
</dbReference>
<sequence length="232" mass="26387">MKAATIGTVDELSVNIKVVRSNPLFEFPDQIFKSGIKKLSLCFSYELPKSMCSAEHIKSLRLENVGFPNANLDSRELVLNCPVLENLIVKNCRIHNFRTLTISTPQLKSLEFYKWIYDDCVNKKFCCPKLTSFYWSGNIREDITFKDISALTSVTLKDVCLDDRTDHGIQDEVNFIKHLLKEAKVLTKMVVYFKPEKTISSADRLAEFEQKVLALPAASSNLSISFSSSRML</sequence>
<accession>A0A7J6VRR9</accession>
<dbReference type="SUPFAM" id="SSF52047">
    <property type="entry name" value="RNI-like"/>
    <property type="match status" value="1"/>
</dbReference>